<dbReference type="Proteomes" id="UP000887540">
    <property type="component" value="Unplaced"/>
</dbReference>
<dbReference type="AlphaFoldDB" id="A0A914DGS1"/>
<evidence type="ECO:0000256" key="1">
    <source>
        <dbReference type="SAM" id="MobiDB-lite"/>
    </source>
</evidence>
<reference evidence="3" key="1">
    <citation type="submission" date="2022-11" db="UniProtKB">
        <authorList>
            <consortium name="WormBaseParasite"/>
        </authorList>
    </citation>
    <scope>IDENTIFICATION</scope>
</reference>
<feature type="region of interest" description="Disordered" evidence="1">
    <location>
        <begin position="71"/>
        <end position="142"/>
    </location>
</feature>
<evidence type="ECO:0000313" key="2">
    <source>
        <dbReference type="Proteomes" id="UP000887540"/>
    </source>
</evidence>
<proteinExistence type="predicted"/>
<sequence length="155" mass="16315">MTNINGLGPPQPSMTVSYKMDITTYGTHNGVFITTGIQSGGANGVSPWGYFHAQQYPNGAAITQVTGAGQPMIQAPPITPMPNQGFGGSTLNVSGASTTRSQPQIAGTSRSRSGSRSRSRSRPGSPDFDDSPPDEFLQPEKVQLNVFNPVGLNDF</sequence>
<protein>
    <submittedName>
        <fullName evidence="3">Uncharacterized protein</fullName>
    </submittedName>
</protein>
<feature type="compositionally biased region" description="Polar residues" evidence="1">
    <location>
        <begin position="89"/>
        <end position="108"/>
    </location>
</feature>
<accession>A0A914DGS1</accession>
<organism evidence="2 3">
    <name type="scientific">Acrobeloides nanus</name>
    <dbReference type="NCBI Taxonomy" id="290746"/>
    <lineage>
        <taxon>Eukaryota</taxon>
        <taxon>Metazoa</taxon>
        <taxon>Ecdysozoa</taxon>
        <taxon>Nematoda</taxon>
        <taxon>Chromadorea</taxon>
        <taxon>Rhabditida</taxon>
        <taxon>Tylenchina</taxon>
        <taxon>Cephalobomorpha</taxon>
        <taxon>Cephaloboidea</taxon>
        <taxon>Cephalobidae</taxon>
        <taxon>Acrobeloides</taxon>
    </lineage>
</organism>
<evidence type="ECO:0000313" key="3">
    <source>
        <dbReference type="WBParaSite" id="ACRNAN_scaffold2432.g7267.t1"/>
    </source>
</evidence>
<name>A0A914DGS1_9BILA</name>
<keyword evidence="2" id="KW-1185">Reference proteome</keyword>
<dbReference type="WBParaSite" id="ACRNAN_scaffold2432.g7267.t1">
    <property type="protein sequence ID" value="ACRNAN_scaffold2432.g7267.t1"/>
    <property type="gene ID" value="ACRNAN_scaffold2432.g7267"/>
</dbReference>